<dbReference type="PANTHER" id="PTHR31964">
    <property type="entry name" value="ADENINE NUCLEOTIDE ALPHA HYDROLASES-LIKE SUPERFAMILY PROTEIN"/>
    <property type="match status" value="1"/>
</dbReference>
<gene>
    <name evidence="3" type="ORF">JOE66_001973</name>
</gene>
<protein>
    <submittedName>
        <fullName evidence="3">Nucleotide-binding universal stress UspA family protein</fullName>
    </submittedName>
</protein>
<evidence type="ECO:0000259" key="2">
    <source>
        <dbReference type="Pfam" id="PF00582"/>
    </source>
</evidence>
<reference evidence="3 4" key="1">
    <citation type="submission" date="2021-01" db="EMBL/GenBank/DDBJ databases">
        <title>Sequencing the genomes of 1000 actinobacteria strains.</title>
        <authorList>
            <person name="Klenk H.-P."/>
        </authorList>
    </citation>
    <scope>NUCLEOTIDE SEQUENCE [LARGE SCALE GENOMIC DNA]</scope>
    <source>
        <strain evidence="3 4">DSM 13057</strain>
    </source>
</reference>
<dbReference type="PANTHER" id="PTHR31964:SF113">
    <property type="entry name" value="USPA DOMAIN-CONTAINING PROTEIN"/>
    <property type="match status" value="1"/>
</dbReference>
<evidence type="ECO:0000313" key="4">
    <source>
        <dbReference type="Proteomes" id="UP000776164"/>
    </source>
</evidence>
<dbReference type="Gene3D" id="3.40.50.620">
    <property type="entry name" value="HUPs"/>
    <property type="match status" value="1"/>
</dbReference>
<dbReference type="SUPFAM" id="SSF52402">
    <property type="entry name" value="Adenine nucleotide alpha hydrolases-like"/>
    <property type="match status" value="1"/>
</dbReference>
<evidence type="ECO:0000313" key="3">
    <source>
        <dbReference type="EMBL" id="MBM7472339.1"/>
    </source>
</evidence>
<keyword evidence="4" id="KW-1185">Reference proteome</keyword>
<dbReference type="InterPro" id="IPR006016">
    <property type="entry name" value="UspA"/>
</dbReference>
<dbReference type="PRINTS" id="PR01438">
    <property type="entry name" value="UNVRSLSTRESS"/>
</dbReference>
<proteinExistence type="inferred from homology"/>
<comment type="caution">
    <text evidence="3">The sequence shown here is derived from an EMBL/GenBank/DDBJ whole genome shotgun (WGS) entry which is preliminary data.</text>
</comment>
<comment type="similarity">
    <text evidence="1">Belongs to the universal stress protein A family.</text>
</comment>
<dbReference type="Pfam" id="PF00582">
    <property type="entry name" value="Usp"/>
    <property type="match status" value="1"/>
</dbReference>
<dbReference type="Proteomes" id="UP000776164">
    <property type="component" value="Unassembled WGS sequence"/>
</dbReference>
<sequence length="182" mass="19202">MDHSTIPLTDAGMTSSAAAVNLRDLEPVPEGTMVVGHDGSAESDAALAVALELADRLAAPVVIVRCWTIDDKLAVFRNADGTILSFTEVTGIVRARLTAELAPRVADHPGLVVQYRSALAQPGELLESVSADALMLVVGSRGRGKITGFMLGSVSSHCVHHAPCPVLVVPPRDKRHLPHHDL</sequence>
<dbReference type="RefSeq" id="WP_205108999.1">
    <property type="nucleotide sequence ID" value="NZ_BAAAHT010000013.1"/>
</dbReference>
<dbReference type="EMBL" id="JAFBBU010000001">
    <property type="protein sequence ID" value="MBM7472339.1"/>
    <property type="molecule type" value="Genomic_DNA"/>
</dbReference>
<dbReference type="InterPro" id="IPR006015">
    <property type="entry name" value="Universal_stress_UspA"/>
</dbReference>
<feature type="domain" description="UspA" evidence="2">
    <location>
        <begin position="32"/>
        <end position="170"/>
    </location>
</feature>
<organism evidence="3 4">
    <name type="scientific">Subtercola frigoramans</name>
    <dbReference type="NCBI Taxonomy" id="120298"/>
    <lineage>
        <taxon>Bacteria</taxon>
        <taxon>Bacillati</taxon>
        <taxon>Actinomycetota</taxon>
        <taxon>Actinomycetes</taxon>
        <taxon>Micrococcales</taxon>
        <taxon>Microbacteriaceae</taxon>
        <taxon>Subtercola</taxon>
    </lineage>
</organism>
<name>A0ABS2L5P5_9MICO</name>
<evidence type="ECO:0000256" key="1">
    <source>
        <dbReference type="ARBA" id="ARBA00008791"/>
    </source>
</evidence>
<accession>A0ABS2L5P5</accession>
<dbReference type="InterPro" id="IPR014729">
    <property type="entry name" value="Rossmann-like_a/b/a_fold"/>
</dbReference>